<dbReference type="Proteomes" id="UP001160390">
    <property type="component" value="Unassembled WGS sequence"/>
</dbReference>
<sequence>MQYSPSEDDATDSDVSILSPDDIRDYNPDQILPQPAKAIKKIRDWLKPTPYDVVGGEFRKHLLSHAPGTGDWLTLSATYQEWLNGQDQGLLWIRGIPGSGKSVMAAKLVDELAKLNPGCPVLYFFFRQIIDANHEPQALLRDWMDQILKYSPPLQNQLLKYVNDGRTINSISMEDMWGDLRAALSSLPGKVFCIADALDEMDQGNDTFLQALGSLGQFMPAKVKVLITSRPVPSVEGPLRKTSGLHIRLQENLVDIDISNYVDLMLAKSNIPGSDWKVIREAVPGRANGLFLYAKLAMDAFLEPGADIKSVIGQLPVDLNTLYTDLLNEHAKRSGVESRVQHLILQVVTHATRPLRLLELTDLVMVVNPDENARNVKDTKNLIRAACGPLLEILADETVSVIHHSFTEYLKGTTRMQDSSGYPVLSIGSTHTHLALACLHYLQSGCLDALEDAEDDDLFDDSPRRVQLRLKHPFLEYAAENWYHHARQSDNADHSQTEINVQIRNFLSLEGKIKNWLPIGAYELPKDLGNYLHFHVPAKTGLISYFREALASDVPASQDHRKSALQRAAGSGHASIVRELIAAGTEPDQDDVAGLKPLHYAAEKNHHEVVKVLLEAGVNPLTPKTKSESWSGCTPPVCTLGDTPLMYACRNGHLETVKVFLDFLEDAETKHRALCWASGAGRSQIVTTILQHPGIDINAKAKFEGSTPLYRACSNPNTSTIKSLLLAGADPNIHCQPVDSSGFSVHLSALDRITRPEDLGLDSTQAYVSAAARQKKPNGEELSTVLFLLKQAGAEFHKRDWRGRTLLHLAVQSPVLTAALLDAGVDPNIKDENGETPLHNDDIEVDCMALLVDKGYADINAIRNDGKSVLLSYLSSYKSHVHQRLGKLFGYGPDCSVVDKEGNGPLHVLLNDSSPSLDTIEELLRRGADVNLRNHKGQTPLMYARQPPSEKVISRLLKAGADINAVDRNGATLLFRSISSEKKYIEMLLGQGASFRTQDFKGRSLFHEYVRCHTWRKRTDSFPYLLGQGLDIHAVDNDGNNILHEFALCEEVQSSFHTKEAIRFWEQLVEMGVDSDLKNYAGRTPLHLLCAGHLKLSFVKHKDITVFDFVLSRVKNVDVVDNDGVTPLHIAATGSERYSTGLIAAGADPSRPTNEGLTPLHIAARCRAGNIVGSLLDALRVKDRAEHSAYSSGPDNGNEQPKPVMGVNEETFGRGAKLTPLFYACRSGTPETVRLLLDAGATVDLRQMLDASLQFEDECALWRTPYQPSRCDDVPVKLESRLRRKRRDTRGSFWHLIEEQVPRLDEIWLMIASHLTNVSDIMIDAVQYCVVKAALENQDYTASILSEVRRKWQSETAKDQMMEMVEGNNTSQKQGQAKTSIYSPTLRPGRAERGHMDYLLSRREYHLVEEMVPLGCLFLPVPGTTDENCLSVLVANGYSSLFEKVGESVAASVLQSGLWHAFGDETKPGLWFAAKDVSKSRVRGSNPQPLIIAAVQRPQPNMAILQLLVEKFGVDINEVHYSRDLVVTDSALLTLAEKTSWWHTQQALPYLIKAGADLNIRNYQGQTPLHIALKESNREAAITLIEAGADVNAADNENKNCLSYAQADAEISQLLRTHGANTRISEIFAAIDQSNVEALKSILSRNEPGINANARRARSPDADADRGKRKRARRRYYEDDSDDEEDTVEDHELFPLFYAGVLETRSEDADKIVNVLLDFNADPFAKFLAKLSERRSKGYNRTQDAPSLEVREGYRECTLAHEILRRPRGRVEAFVLRPALDVNHRDCKGRTLLHVSCMTCAGPDRIIKSEHGDDASLFERLVGLGADLKARDNQGRNILHHMLRHCDSDGFEKSFSRVLKTCPELIYQVDDEGRTPLLEAAIHAANTRETEPFNILLQAGAGFLNVDNHGESCLHKLAANLDTKGLRDLFKGLVKRGVDINGVNSSGETPLFVFSRRPRIVSGPRYFEYQFYGDKYSEKDALPLLLKLGADLTVANNKGQGLLHAAASGAVDRFKEVMEAGADAMMEDEAQQTALDIAASSDNQGVLALFEKKS</sequence>
<gene>
    <name evidence="6" type="ORF">CCHLO57077_00006070</name>
</gene>
<feature type="repeat" description="ANK" evidence="3">
    <location>
        <begin position="1216"/>
        <end position="1248"/>
    </location>
</feature>
<feature type="repeat" description="ANK" evidence="3">
    <location>
        <begin position="704"/>
        <end position="736"/>
    </location>
</feature>
<dbReference type="Pfam" id="PF22939">
    <property type="entry name" value="WHD_GPIID"/>
    <property type="match status" value="1"/>
</dbReference>
<keyword evidence="7" id="KW-1185">Reference proteome</keyword>
<evidence type="ECO:0000256" key="3">
    <source>
        <dbReference type="PROSITE-ProRule" id="PRU00023"/>
    </source>
</evidence>
<name>A0AA35M7C1_9HYPO</name>
<organism evidence="6 7">
    <name type="scientific">Clonostachys chloroleuca</name>
    <dbReference type="NCBI Taxonomy" id="1926264"/>
    <lineage>
        <taxon>Eukaryota</taxon>
        <taxon>Fungi</taxon>
        <taxon>Dikarya</taxon>
        <taxon>Ascomycota</taxon>
        <taxon>Pezizomycotina</taxon>
        <taxon>Sordariomycetes</taxon>
        <taxon>Hypocreomycetidae</taxon>
        <taxon>Hypocreales</taxon>
        <taxon>Bionectriaceae</taxon>
        <taxon>Clonostachys</taxon>
    </lineage>
</organism>
<dbReference type="SMART" id="SM00248">
    <property type="entry name" value="ANK"/>
    <property type="match status" value="19"/>
</dbReference>
<feature type="repeat" description="ANK" evidence="3">
    <location>
        <begin position="560"/>
        <end position="592"/>
    </location>
</feature>
<protein>
    <recommendedName>
        <fullName evidence="5">NACHT domain-containing protein</fullName>
    </recommendedName>
</protein>
<feature type="repeat" description="ANK" evidence="3">
    <location>
        <begin position="901"/>
        <end position="935"/>
    </location>
</feature>
<dbReference type="InterPro" id="IPR007111">
    <property type="entry name" value="NACHT_NTPase"/>
</dbReference>
<feature type="domain" description="NACHT" evidence="5">
    <location>
        <begin position="89"/>
        <end position="231"/>
    </location>
</feature>
<keyword evidence="1" id="KW-0677">Repeat</keyword>
<feature type="region of interest" description="Disordered" evidence="4">
    <location>
        <begin position="1"/>
        <end position="24"/>
    </location>
</feature>
<dbReference type="PANTHER" id="PTHR24198">
    <property type="entry name" value="ANKYRIN REPEAT AND PROTEIN KINASE DOMAIN-CONTAINING PROTEIN"/>
    <property type="match status" value="1"/>
</dbReference>
<dbReference type="InterPro" id="IPR056884">
    <property type="entry name" value="NPHP3-like_N"/>
</dbReference>
<dbReference type="PRINTS" id="PR01415">
    <property type="entry name" value="ANKYRIN"/>
</dbReference>
<feature type="repeat" description="ANK" evidence="3">
    <location>
        <begin position="640"/>
        <end position="672"/>
    </location>
</feature>
<keyword evidence="2 3" id="KW-0040">ANK repeat</keyword>
<dbReference type="Pfam" id="PF12796">
    <property type="entry name" value="Ank_2"/>
    <property type="match status" value="5"/>
</dbReference>
<dbReference type="PROSITE" id="PS50297">
    <property type="entry name" value="ANK_REP_REGION"/>
    <property type="match status" value="7"/>
</dbReference>
<dbReference type="InterPro" id="IPR036770">
    <property type="entry name" value="Ankyrin_rpt-contain_sf"/>
</dbReference>
<feature type="repeat" description="ANK" evidence="3">
    <location>
        <begin position="1564"/>
        <end position="1596"/>
    </location>
</feature>
<feature type="compositionally biased region" description="Polar residues" evidence="4">
    <location>
        <begin position="1367"/>
        <end position="1383"/>
    </location>
</feature>
<dbReference type="InterPro" id="IPR002110">
    <property type="entry name" value="Ankyrin_rpt"/>
</dbReference>
<evidence type="ECO:0000256" key="1">
    <source>
        <dbReference type="ARBA" id="ARBA00022737"/>
    </source>
</evidence>
<dbReference type="SUPFAM" id="SSF52540">
    <property type="entry name" value="P-loop containing nucleoside triphosphate hydrolases"/>
    <property type="match status" value="1"/>
</dbReference>
<dbReference type="PANTHER" id="PTHR24198:SF165">
    <property type="entry name" value="ANKYRIN REPEAT-CONTAINING PROTEIN-RELATED"/>
    <property type="match status" value="1"/>
</dbReference>
<evidence type="ECO:0000313" key="6">
    <source>
        <dbReference type="EMBL" id="CAI6091897.1"/>
    </source>
</evidence>
<feature type="region of interest" description="Disordered" evidence="4">
    <location>
        <begin position="1367"/>
        <end position="1386"/>
    </location>
</feature>
<dbReference type="Pfam" id="PF00023">
    <property type="entry name" value="Ank"/>
    <property type="match status" value="2"/>
</dbReference>
<feature type="repeat" description="ANK" evidence="3">
    <location>
        <begin position="936"/>
        <end position="968"/>
    </location>
</feature>
<feature type="compositionally biased region" description="Acidic residues" evidence="4">
    <location>
        <begin position="1"/>
        <end position="12"/>
    </location>
</feature>
<dbReference type="Gene3D" id="3.40.50.300">
    <property type="entry name" value="P-loop containing nucleotide triphosphate hydrolases"/>
    <property type="match status" value="1"/>
</dbReference>
<dbReference type="PROSITE" id="PS50088">
    <property type="entry name" value="ANK_REPEAT"/>
    <property type="match status" value="8"/>
</dbReference>
<dbReference type="InterPro" id="IPR054471">
    <property type="entry name" value="GPIID_WHD"/>
</dbReference>
<evidence type="ECO:0000256" key="2">
    <source>
        <dbReference type="ARBA" id="ARBA00023043"/>
    </source>
</evidence>
<accession>A0AA35M7C1</accession>
<proteinExistence type="predicted"/>
<dbReference type="Pfam" id="PF24883">
    <property type="entry name" value="NPHP3_N"/>
    <property type="match status" value="1"/>
</dbReference>
<evidence type="ECO:0000313" key="7">
    <source>
        <dbReference type="Proteomes" id="UP001160390"/>
    </source>
</evidence>
<dbReference type="EMBL" id="CABFNP030001195">
    <property type="protein sequence ID" value="CAI6091897.1"/>
    <property type="molecule type" value="Genomic_DNA"/>
</dbReference>
<dbReference type="SUPFAM" id="SSF48403">
    <property type="entry name" value="Ankyrin repeat"/>
    <property type="match status" value="3"/>
</dbReference>
<dbReference type="PROSITE" id="PS50837">
    <property type="entry name" value="NACHT"/>
    <property type="match status" value="1"/>
</dbReference>
<evidence type="ECO:0000259" key="5">
    <source>
        <dbReference type="PROSITE" id="PS50837"/>
    </source>
</evidence>
<evidence type="ECO:0000256" key="4">
    <source>
        <dbReference type="SAM" id="MobiDB-lite"/>
    </source>
</evidence>
<feature type="repeat" description="ANK" evidence="3">
    <location>
        <begin position="593"/>
        <end position="619"/>
    </location>
</feature>
<reference evidence="6" key="1">
    <citation type="submission" date="2023-01" db="EMBL/GenBank/DDBJ databases">
        <authorList>
            <person name="Piombo E."/>
        </authorList>
    </citation>
    <scope>NUCLEOTIDE SEQUENCE</scope>
</reference>
<comment type="caution">
    <text evidence="6">The sequence shown here is derived from an EMBL/GenBank/DDBJ whole genome shotgun (WGS) entry which is preliminary data.</text>
</comment>
<dbReference type="InterPro" id="IPR027417">
    <property type="entry name" value="P-loop_NTPase"/>
</dbReference>
<dbReference type="Gene3D" id="1.25.40.20">
    <property type="entry name" value="Ankyrin repeat-containing domain"/>
    <property type="match status" value="8"/>
</dbReference>
<feature type="region of interest" description="Disordered" evidence="4">
    <location>
        <begin position="1650"/>
        <end position="1686"/>
    </location>
</feature>